<dbReference type="InterPro" id="IPR001878">
    <property type="entry name" value="Znf_CCHC"/>
</dbReference>
<dbReference type="CDD" id="cd00303">
    <property type="entry name" value="retropepsin_like"/>
    <property type="match status" value="1"/>
</dbReference>
<dbReference type="Gene3D" id="1.10.340.70">
    <property type="match status" value="1"/>
</dbReference>
<evidence type="ECO:0000313" key="10">
    <source>
        <dbReference type="EMBL" id="KAJ8967729.1"/>
    </source>
</evidence>
<dbReference type="PANTHER" id="PTHR37984">
    <property type="entry name" value="PROTEIN CBG26694"/>
    <property type="match status" value="1"/>
</dbReference>
<dbReference type="EMBL" id="JANEYF010000835">
    <property type="protein sequence ID" value="KAJ8967729.1"/>
    <property type="molecule type" value="Genomic_DNA"/>
</dbReference>
<dbReference type="InterPro" id="IPR021109">
    <property type="entry name" value="Peptidase_aspartic_dom_sf"/>
</dbReference>
<gene>
    <name evidence="10" type="ORF">NQ314_002675</name>
</gene>
<name>A0AAV8ZPX5_9CUCU</name>
<organism evidence="10 11">
    <name type="scientific">Rhamnusium bicolor</name>
    <dbReference type="NCBI Taxonomy" id="1586634"/>
    <lineage>
        <taxon>Eukaryota</taxon>
        <taxon>Metazoa</taxon>
        <taxon>Ecdysozoa</taxon>
        <taxon>Arthropoda</taxon>
        <taxon>Hexapoda</taxon>
        <taxon>Insecta</taxon>
        <taxon>Pterygota</taxon>
        <taxon>Neoptera</taxon>
        <taxon>Endopterygota</taxon>
        <taxon>Coleoptera</taxon>
        <taxon>Polyphaga</taxon>
        <taxon>Cucujiformia</taxon>
        <taxon>Chrysomeloidea</taxon>
        <taxon>Cerambycidae</taxon>
        <taxon>Lepturinae</taxon>
        <taxon>Rhagiini</taxon>
        <taxon>Rhamnusium</taxon>
    </lineage>
</organism>
<dbReference type="InterPro" id="IPR036875">
    <property type="entry name" value="Znf_CCHC_sf"/>
</dbReference>
<dbReference type="PROSITE" id="PS50158">
    <property type="entry name" value="ZF_CCHC"/>
    <property type="match status" value="1"/>
</dbReference>
<dbReference type="Pfam" id="PF03732">
    <property type="entry name" value="Retrotrans_gag"/>
    <property type="match status" value="1"/>
</dbReference>
<keyword evidence="5" id="KW-0255">Endonuclease</keyword>
<evidence type="ECO:0000256" key="3">
    <source>
        <dbReference type="ARBA" id="ARBA00022695"/>
    </source>
</evidence>
<dbReference type="GO" id="GO:0003964">
    <property type="term" value="F:RNA-directed DNA polymerase activity"/>
    <property type="evidence" value="ECO:0007669"/>
    <property type="project" value="UniProtKB-EC"/>
</dbReference>
<dbReference type="EC" id="2.7.7.49" evidence="1"/>
<keyword evidence="11" id="KW-1185">Reference proteome</keyword>
<keyword evidence="7" id="KW-0479">Metal-binding</keyword>
<evidence type="ECO:0000256" key="5">
    <source>
        <dbReference type="ARBA" id="ARBA00022759"/>
    </source>
</evidence>
<keyword evidence="6" id="KW-0378">Hydrolase</keyword>
<keyword evidence="7" id="KW-0863">Zinc-finger</keyword>
<evidence type="ECO:0000256" key="7">
    <source>
        <dbReference type="PROSITE-ProRule" id="PRU00047"/>
    </source>
</evidence>
<evidence type="ECO:0000256" key="6">
    <source>
        <dbReference type="ARBA" id="ARBA00022801"/>
    </source>
</evidence>
<dbReference type="AlphaFoldDB" id="A0AAV8ZPX5"/>
<dbReference type="GO" id="GO:0004190">
    <property type="term" value="F:aspartic-type endopeptidase activity"/>
    <property type="evidence" value="ECO:0007669"/>
    <property type="project" value="InterPro"/>
</dbReference>
<dbReference type="GO" id="GO:0003676">
    <property type="term" value="F:nucleic acid binding"/>
    <property type="evidence" value="ECO:0007669"/>
    <property type="project" value="InterPro"/>
</dbReference>
<dbReference type="PROSITE" id="PS00141">
    <property type="entry name" value="ASP_PROTEASE"/>
    <property type="match status" value="1"/>
</dbReference>
<dbReference type="InterPro" id="IPR001969">
    <property type="entry name" value="Aspartic_peptidase_AS"/>
</dbReference>
<protein>
    <recommendedName>
        <fullName evidence="1">RNA-directed DNA polymerase</fullName>
        <ecNumber evidence="1">2.7.7.49</ecNumber>
    </recommendedName>
</protein>
<accession>A0AAV8ZPX5</accession>
<feature type="domain" description="CCHC-type" evidence="8">
    <location>
        <begin position="371"/>
        <end position="386"/>
    </location>
</feature>
<dbReference type="PANTHER" id="PTHR37984:SF5">
    <property type="entry name" value="PROTEIN NYNRIN-LIKE"/>
    <property type="match status" value="1"/>
</dbReference>
<evidence type="ECO:0000256" key="1">
    <source>
        <dbReference type="ARBA" id="ARBA00012493"/>
    </source>
</evidence>
<dbReference type="InterPro" id="IPR050951">
    <property type="entry name" value="Retrovirus_Pol_polyprotein"/>
</dbReference>
<keyword evidence="4" id="KW-0540">Nuclease</keyword>
<evidence type="ECO:0000256" key="2">
    <source>
        <dbReference type="ARBA" id="ARBA00022679"/>
    </source>
</evidence>
<dbReference type="Pfam" id="PF13650">
    <property type="entry name" value="Asp_protease_2"/>
    <property type="match status" value="1"/>
</dbReference>
<keyword evidence="7" id="KW-0862">Zinc</keyword>
<dbReference type="SUPFAM" id="SSF57756">
    <property type="entry name" value="Retrovirus zinc finger-like domains"/>
    <property type="match status" value="1"/>
</dbReference>
<keyword evidence="2" id="KW-0808">Transferase</keyword>
<dbReference type="Pfam" id="PF17921">
    <property type="entry name" value="Integrase_H2C2"/>
    <property type="match status" value="1"/>
</dbReference>
<dbReference type="GO" id="GO:0004519">
    <property type="term" value="F:endonuclease activity"/>
    <property type="evidence" value="ECO:0007669"/>
    <property type="project" value="UniProtKB-KW"/>
</dbReference>
<keyword evidence="3" id="KW-0548">Nucleotidyltransferase</keyword>
<reference evidence="10" key="1">
    <citation type="journal article" date="2023" name="Insect Mol. Biol.">
        <title>Genome sequencing provides insights into the evolution of gene families encoding plant cell wall-degrading enzymes in longhorned beetles.</title>
        <authorList>
            <person name="Shin N.R."/>
            <person name="Okamura Y."/>
            <person name="Kirsch R."/>
            <person name="Pauchet Y."/>
        </authorList>
    </citation>
    <scope>NUCLEOTIDE SEQUENCE</scope>
    <source>
        <strain evidence="10">RBIC_L_NR</strain>
    </source>
</reference>
<evidence type="ECO:0000259" key="8">
    <source>
        <dbReference type="PROSITE" id="PS50158"/>
    </source>
</evidence>
<dbReference type="GO" id="GO:0008270">
    <property type="term" value="F:zinc ion binding"/>
    <property type="evidence" value="ECO:0007669"/>
    <property type="project" value="UniProtKB-KW"/>
</dbReference>
<dbReference type="SUPFAM" id="SSF50630">
    <property type="entry name" value="Acid proteases"/>
    <property type="match status" value="1"/>
</dbReference>
<dbReference type="Proteomes" id="UP001162156">
    <property type="component" value="Unassembled WGS sequence"/>
</dbReference>
<dbReference type="PROSITE" id="PS50175">
    <property type="entry name" value="ASP_PROT_RETROV"/>
    <property type="match status" value="1"/>
</dbReference>
<dbReference type="InterPro" id="IPR005162">
    <property type="entry name" value="Retrotrans_gag_dom"/>
</dbReference>
<feature type="non-terminal residue" evidence="10">
    <location>
        <position position="661"/>
    </location>
</feature>
<evidence type="ECO:0000313" key="11">
    <source>
        <dbReference type="Proteomes" id="UP001162156"/>
    </source>
</evidence>
<proteinExistence type="predicted"/>
<evidence type="ECO:0000259" key="9">
    <source>
        <dbReference type="PROSITE" id="PS50175"/>
    </source>
</evidence>
<comment type="caution">
    <text evidence="10">The sequence shown here is derived from an EMBL/GenBank/DDBJ whole genome shotgun (WGS) entry which is preliminary data.</text>
</comment>
<dbReference type="Gene3D" id="2.40.70.10">
    <property type="entry name" value="Acid Proteases"/>
    <property type="match status" value="1"/>
</dbReference>
<dbReference type="GO" id="GO:0006508">
    <property type="term" value="P:proteolysis"/>
    <property type="evidence" value="ECO:0007669"/>
    <property type="project" value="InterPro"/>
</dbReference>
<dbReference type="InterPro" id="IPR041588">
    <property type="entry name" value="Integrase_H2C2"/>
</dbReference>
<evidence type="ECO:0000256" key="4">
    <source>
        <dbReference type="ARBA" id="ARBA00022722"/>
    </source>
</evidence>
<sequence length="661" mass="75729">MDPQYLKRDELEYELSVRGITEFGAETLRSMRRLLKDKQKNEGFGKIACHNSFDPDIGKEIDICNKKVVDLERLLETFQGGAESEEAKYIFSVLQHLYGRLNRLHIDDDIEDAETWRDCKNNLLRQLESLETTMDRKCFSFRSFASSSQGRNNVYLEDNQDQSTMLPVSTSTVVIHQNRTPKKIETYRVARNLSEEELKNSIIDLLKGDALIWYTSIRSQIDSWHTFVNWFKEEYLPHDHHEKLWEMIRARNQNQNESIGTYFACMTNLFNRLGNPVSEQEKLYILKRNILPYYIHQLGSQGEINSVDELRKLCKKWEINREIASRPRSTLNANISALEPDLAGNPGPFNFINRNRTAVPVNSVTSNDKTCWNCNELGHRFQNCRKKENVNFVSGVVKLALLGIPVVAVQKTLLEGDPRPYLTVEIYGLTFVGLLDSGASRTVIGSSGWAKFQELKLDLKLEKNISLITVANGSSCDVLGVVQLPIKLDNKIRLIKAVVVLGISDNIILGVDFWKDMNILPSLTNNSYTFDESPQINSMATNNIIVSMTGKLLSLKKLRGAVLLENHNDASAGHLGFFKTMKRIASQYYWPRMNVDIARDICENVKDRLQKSYQQSSARYNLRHRPMSLEPGQIVWKKQYTLSDAANYYSSKLGPKFVKCR</sequence>
<dbReference type="InterPro" id="IPR001995">
    <property type="entry name" value="Peptidase_A2_cat"/>
</dbReference>
<feature type="domain" description="Peptidase A2" evidence="9">
    <location>
        <begin position="431"/>
        <end position="513"/>
    </location>
</feature>